<evidence type="ECO:0000256" key="3">
    <source>
        <dbReference type="ARBA" id="ARBA00034247"/>
    </source>
</evidence>
<dbReference type="GO" id="GO:1902201">
    <property type="term" value="P:negative regulation of bacterial-type flagellum-dependent cell motility"/>
    <property type="evidence" value="ECO:0007669"/>
    <property type="project" value="TreeGrafter"/>
</dbReference>
<dbReference type="InterPro" id="IPR000014">
    <property type="entry name" value="PAS"/>
</dbReference>
<evidence type="ECO:0000313" key="5">
    <source>
        <dbReference type="EMBL" id="KPM85464.1"/>
    </source>
</evidence>
<dbReference type="GO" id="GO:0052621">
    <property type="term" value="F:diguanylate cyclase activity"/>
    <property type="evidence" value="ECO:0007669"/>
    <property type="project" value="UniProtKB-EC"/>
</dbReference>
<dbReference type="AlphaFoldDB" id="A0A0N8HL21"/>
<dbReference type="PROSITE" id="PS50887">
    <property type="entry name" value="GGDEF"/>
    <property type="match status" value="1"/>
</dbReference>
<evidence type="ECO:0000313" key="6">
    <source>
        <dbReference type="Proteomes" id="UP000050378"/>
    </source>
</evidence>
<dbReference type="Gene3D" id="3.30.70.270">
    <property type="match status" value="1"/>
</dbReference>
<dbReference type="Pfam" id="PF13188">
    <property type="entry name" value="PAS_8"/>
    <property type="match status" value="1"/>
</dbReference>
<accession>A0A0N8HL21</accession>
<dbReference type="Proteomes" id="UP000050378">
    <property type="component" value="Unassembled WGS sequence"/>
</dbReference>
<organism evidence="5 6">
    <name type="scientific">Pseudoalteromonas lipolytica</name>
    <dbReference type="NCBI Taxonomy" id="570156"/>
    <lineage>
        <taxon>Bacteria</taxon>
        <taxon>Pseudomonadati</taxon>
        <taxon>Pseudomonadota</taxon>
        <taxon>Gammaproteobacteria</taxon>
        <taxon>Alteromonadales</taxon>
        <taxon>Pseudoalteromonadaceae</taxon>
        <taxon>Pseudoalteromonas</taxon>
    </lineage>
</organism>
<dbReference type="OrthoDB" id="5620448at2"/>
<dbReference type="FunFam" id="3.30.70.270:FF:000001">
    <property type="entry name" value="Diguanylate cyclase domain protein"/>
    <property type="match status" value="1"/>
</dbReference>
<dbReference type="NCBIfam" id="TIGR00254">
    <property type="entry name" value="GGDEF"/>
    <property type="match status" value="1"/>
</dbReference>
<dbReference type="InterPro" id="IPR029787">
    <property type="entry name" value="Nucleotide_cyclase"/>
</dbReference>
<dbReference type="SMART" id="SM00267">
    <property type="entry name" value="GGDEF"/>
    <property type="match status" value="1"/>
</dbReference>
<protein>
    <recommendedName>
        <fullName evidence="2">diguanylate cyclase</fullName>
        <ecNumber evidence="2">2.7.7.65</ecNumber>
    </recommendedName>
</protein>
<dbReference type="SUPFAM" id="SSF55073">
    <property type="entry name" value="Nucleotide cyclase"/>
    <property type="match status" value="1"/>
</dbReference>
<proteinExistence type="predicted"/>
<dbReference type="SUPFAM" id="SSF55785">
    <property type="entry name" value="PYP-like sensor domain (PAS domain)"/>
    <property type="match status" value="1"/>
</dbReference>
<dbReference type="CDD" id="cd01949">
    <property type="entry name" value="GGDEF"/>
    <property type="match status" value="1"/>
</dbReference>
<dbReference type="RefSeq" id="WP_054551215.1">
    <property type="nucleotide sequence ID" value="NZ_LJTC01000001.1"/>
</dbReference>
<feature type="domain" description="GGDEF" evidence="4">
    <location>
        <begin position="169"/>
        <end position="303"/>
    </location>
</feature>
<dbReference type="PATRIC" id="fig|570156.3.peg.270"/>
<reference evidence="5 6" key="1">
    <citation type="submission" date="2015-09" db="EMBL/GenBank/DDBJ databases">
        <title>Draft Genome Sequence of Pseudoalteromonas lipolytica UCD-48B.</title>
        <authorList>
            <person name="Krusor M."/>
            <person name="Coil D.A."/>
            <person name="Lang J.M."/>
            <person name="Eisen J.A."/>
            <person name="Alexiev A."/>
        </authorList>
    </citation>
    <scope>NUCLEOTIDE SEQUENCE [LARGE SCALE GENOMIC DNA]</scope>
    <source>
        <strain evidence="5 6">UCD-48B</strain>
    </source>
</reference>
<dbReference type="GO" id="GO:0043709">
    <property type="term" value="P:cell adhesion involved in single-species biofilm formation"/>
    <property type="evidence" value="ECO:0007669"/>
    <property type="project" value="TreeGrafter"/>
</dbReference>
<gene>
    <name evidence="5" type="ORF">AOG27_01340</name>
</gene>
<sequence>MLESKEFLRLILDTLPEHIVVINAEGDIKFVNRSWQTFGEQNNCACNEQWQQQNYLAICRSAACQNDEFGAKAFNGIKQVINHQCEEFYLEYPCHSDMEKRWFLMRAASLFYDNQRFIVISHLNITERKLAEQQVQQLARIDGLTQIANRRFFDSFILQEWSRCSRLNLPVSLAMIDLDNFKTLNDKFGHLVGDSCLKEVAKLLPEFTRRPGDLCARYGGEEFVLVLGNTQSKQAQSLVTRLIDMISKLQLAELTGHPLTVSIGLATIYPSSDSDAILLIEMADSALYQAKEAGRNQLVVADNIEPLNLEKCP</sequence>
<dbReference type="Gene3D" id="3.30.450.20">
    <property type="entry name" value="PAS domain"/>
    <property type="match status" value="1"/>
</dbReference>
<comment type="cofactor">
    <cofactor evidence="1">
        <name>Mg(2+)</name>
        <dbReference type="ChEBI" id="CHEBI:18420"/>
    </cofactor>
</comment>
<evidence type="ECO:0000259" key="4">
    <source>
        <dbReference type="PROSITE" id="PS50887"/>
    </source>
</evidence>
<dbReference type="STRING" id="570156.AOG27_01340"/>
<dbReference type="PANTHER" id="PTHR45138">
    <property type="entry name" value="REGULATORY COMPONENTS OF SENSORY TRANSDUCTION SYSTEM"/>
    <property type="match status" value="1"/>
</dbReference>
<name>A0A0N8HL21_9GAMM</name>
<dbReference type="GO" id="GO:0005886">
    <property type="term" value="C:plasma membrane"/>
    <property type="evidence" value="ECO:0007669"/>
    <property type="project" value="TreeGrafter"/>
</dbReference>
<comment type="caution">
    <text evidence="5">The sequence shown here is derived from an EMBL/GenBank/DDBJ whole genome shotgun (WGS) entry which is preliminary data.</text>
</comment>
<evidence type="ECO:0000256" key="2">
    <source>
        <dbReference type="ARBA" id="ARBA00012528"/>
    </source>
</evidence>
<dbReference type="EC" id="2.7.7.65" evidence="2"/>
<dbReference type="InterPro" id="IPR000160">
    <property type="entry name" value="GGDEF_dom"/>
</dbReference>
<dbReference type="InterPro" id="IPR035965">
    <property type="entry name" value="PAS-like_dom_sf"/>
</dbReference>
<dbReference type="PANTHER" id="PTHR45138:SF9">
    <property type="entry name" value="DIGUANYLATE CYCLASE DGCM-RELATED"/>
    <property type="match status" value="1"/>
</dbReference>
<comment type="catalytic activity">
    <reaction evidence="3">
        <text>2 GTP = 3',3'-c-di-GMP + 2 diphosphate</text>
        <dbReference type="Rhea" id="RHEA:24898"/>
        <dbReference type="ChEBI" id="CHEBI:33019"/>
        <dbReference type="ChEBI" id="CHEBI:37565"/>
        <dbReference type="ChEBI" id="CHEBI:58805"/>
        <dbReference type="EC" id="2.7.7.65"/>
    </reaction>
</comment>
<dbReference type="InterPro" id="IPR050469">
    <property type="entry name" value="Diguanylate_Cyclase"/>
</dbReference>
<dbReference type="Pfam" id="PF00990">
    <property type="entry name" value="GGDEF"/>
    <property type="match status" value="1"/>
</dbReference>
<dbReference type="InterPro" id="IPR043128">
    <property type="entry name" value="Rev_trsase/Diguanyl_cyclase"/>
</dbReference>
<dbReference type="EMBL" id="LJTC01000001">
    <property type="protein sequence ID" value="KPM85464.1"/>
    <property type="molecule type" value="Genomic_DNA"/>
</dbReference>
<evidence type="ECO:0000256" key="1">
    <source>
        <dbReference type="ARBA" id="ARBA00001946"/>
    </source>
</evidence>